<comment type="caution">
    <text evidence="1">The sequence shown here is derived from an EMBL/GenBank/DDBJ whole genome shotgun (WGS) entry which is preliminary data.</text>
</comment>
<dbReference type="AlphaFoldDB" id="A0A6G0YAB0"/>
<gene>
    <name evidence="1" type="ORF">FWK35_00018525</name>
</gene>
<proteinExistence type="predicted"/>
<dbReference type="Proteomes" id="UP000478052">
    <property type="component" value="Unassembled WGS sequence"/>
</dbReference>
<dbReference type="EMBL" id="VUJU01005231">
    <property type="protein sequence ID" value="KAF0751875.1"/>
    <property type="molecule type" value="Genomic_DNA"/>
</dbReference>
<name>A0A6G0YAB0_APHCR</name>
<reference evidence="1 2" key="1">
    <citation type="submission" date="2019-08" db="EMBL/GenBank/DDBJ databases">
        <title>Whole genome of Aphis craccivora.</title>
        <authorList>
            <person name="Voronova N.V."/>
            <person name="Shulinski R.S."/>
            <person name="Bandarenka Y.V."/>
            <person name="Zhorov D.G."/>
            <person name="Warner D."/>
        </authorList>
    </citation>
    <scope>NUCLEOTIDE SEQUENCE [LARGE SCALE GENOMIC DNA]</scope>
    <source>
        <strain evidence="1">180601</strain>
        <tissue evidence="1">Whole Body</tissue>
    </source>
</reference>
<evidence type="ECO:0000313" key="1">
    <source>
        <dbReference type="EMBL" id="KAF0751875.1"/>
    </source>
</evidence>
<protein>
    <recommendedName>
        <fullName evidence="3">Transposable element P transposase</fullName>
    </recommendedName>
</protein>
<keyword evidence="2" id="KW-1185">Reference proteome</keyword>
<feature type="non-terminal residue" evidence="1">
    <location>
        <position position="1"/>
    </location>
</feature>
<feature type="non-terminal residue" evidence="1">
    <location>
        <position position="399"/>
    </location>
</feature>
<accession>A0A6G0YAB0</accession>
<organism evidence="1 2">
    <name type="scientific">Aphis craccivora</name>
    <name type="common">Cowpea aphid</name>
    <dbReference type="NCBI Taxonomy" id="307492"/>
    <lineage>
        <taxon>Eukaryota</taxon>
        <taxon>Metazoa</taxon>
        <taxon>Ecdysozoa</taxon>
        <taxon>Arthropoda</taxon>
        <taxon>Hexapoda</taxon>
        <taxon>Insecta</taxon>
        <taxon>Pterygota</taxon>
        <taxon>Neoptera</taxon>
        <taxon>Paraneoptera</taxon>
        <taxon>Hemiptera</taxon>
        <taxon>Sternorrhyncha</taxon>
        <taxon>Aphidomorpha</taxon>
        <taxon>Aphidoidea</taxon>
        <taxon>Aphididae</taxon>
        <taxon>Aphidini</taxon>
        <taxon>Aphis</taxon>
        <taxon>Aphis</taxon>
    </lineage>
</organism>
<evidence type="ECO:0000313" key="2">
    <source>
        <dbReference type="Proteomes" id="UP000478052"/>
    </source>
</evidence>
<evidence type="ECO:0008006" key="3">
    <source>
        <dbReference type="Google" id="ProtNLM"/>
    </source>
</evidence>
<sequence>KTQACSVRLFSSTSTDNDLGVKLLDNNESVVRLKQELLDVKKSYESILLENDSLKKKLCNEEHKIQWYKVFTELENNRFESRFKEILSKLFSPTQVSLMLHPKAKVYKWTPENISSAITLRSISPKAYRYLRLKKNFLLPAIGFNVVAMISDIGPTNMALWKSLNVTIHQTSFLHPVTKKSVHVFVDVPHLLKLIRNHILDQHLTVEGTGRMRLKPAAQLLSNTVAKAISFCGASEVVQLITNWFDLMNIQHKYDNGIASYGLNKSSQNDLLDTMNTFISSVRVHDKTSLLPFQKGIIVSNTFLKKLFIDMEETYGLGFIVTRKLNQDVLENLFSFLKVLTGQIINELQLSVAHSNNSDDISTVETIHVSEADLNFDLLNEFELDTGEQPFQILEEGLG</sequence>